<evidence type="ECO:0000256" key="5">
    <source>
        <dbReference type="ARBA" id="ARBA00022833"/>
    </source>
</evidence>
<dbReference type="SMART" id="SM00355">
    <property type="entry name" value="ZnF_C2H2"/>
    <property type="match status" value="5"/>
</dbReference>
<keyword evidence="5" id="KW-0862">Zinc</keyword>
<keyword evidence="3" id="KW-0677">Repeat</keyword>
<evidence type="ECO:0000256" key="8">
    <source>
        <dbReference type="SAM" id="MobiDB-lite"/>
    </source>
</evidence>
<dbReference type="InterPro" id="IPR036236">
    <property type="entry name" value="Znf_C2H2_sf"/>
</dbReference>
<dbReference type="Proteomes" id="UP000011086">
    <property type="component" value="Unassembled WGS sequence"/>
</dbReference>
<dbReference type="GO" id="GO:0005634">
    <property type="term" value="C:nucleus"/>
    <property type="evidence" value="ECO:0007669"/>
    <property type="project" value="UniProtKB-SubCell"/>
</dbReference>
<reference evidence="10" key="1">
    <citation type="journal article" date="2012" name="PLoS Genet.">
        <title>Comparative analysis of the genomes of two field isolates of the rice blast fungus Magnaporthe oryzae.</title>
        <authorList>
            <person name="Xue M."/>
            <person name="Yang J."/>
            <person name="Li Z."/>
            <person name="Hu S."/>
            <person name="Yao N."/>
            <person name="Dean R.A."/>
            <person name="Zhao W."/>
            <person name="Shen M."/>
            <person name="Zhang H."/>
            <person name="Li C."/>
            <person name="Liu L."/>
            <person name="Cao L."/>
            <person name="Xu X."/>
            <person name="Xing Y."/>
            <person name="Hsiang T."/>
            <person name="Zhang Z."/>
            <person name="Xu J.R."/>
            <person name="Peng Y.L."/>
        </authorList>
    </citation>
    <scope>NUCLEOTIDE SEQUENCE</scope>
    <source>
        <strain evidence="10">Y34</strain>
    </source>
</reference>
<protein>
    <recommendedName>
        <fullName evidence="9">C2H2-type domain-containing protein</fullName>
    </recommendedName>
</protein>
<keyword evidence="2" id="KW-0479">Metal-binding</keyword>
<feature type="region of interest" description="Disordered" evidence="8">
    <location>
        <begin position="1"/>
        <end position="33"/>
    </location>
</feature>
<dbReference type="SUPFAM" id="SSF57667">
    <property type="entry name" value="beta-beta-alpha zinc fingers"/>
    <property type="match status" value="1"/>
</dbReference>
<dbReference type="GO" id="GO:0008270">
    <property type="term" value="F:zinc ion binding"/>
    <property type="evidence" value="ECO:0007669"/>
    <property type="project" value="UniProtKB-KW"/>
</dbReference>
<feature type="compositionally biased region" description="Basic residues" evidence="8">
    <location>
        <begin position="20"/>
        <end position="30"/>
    </location>
</feature>
<evidence type="ECO:0000259" key="9">
    <source>
        <dbReference type="PROSITE" id="PS50157"/>
    </source>
</evidence>
<dbReference type="PANTHER" id="PTHR24406">
    <property type="entry name" value="TRANSCRIPTIONAL REPRESSOR CTCFL-RELATED"/>
    <property type="match status" value="1"/>
</dbReference>
<dbReference type="InterPro" id="IPR013087">
    <property type="entry name" value="Znf_C2H2_type"/>
</dbReference>
<dbReference type="AlphaFoldDB" id="A0AA97NP57"/>
<evidence type="ECO:0000256" key="2">
    <source>
        <dbReference type="ARBA" id="ARBA00022723"/>
    </source>
</evidence>
<name>A0AA97NP57_PYRO3</name>
<organism evidence="10">
    <name type="scientific">Pyricularia oryzae (strain Y34)</name>
    <name type="common">Rice blast fungus</name>
    <name type="synonym">Magnaporthe oryzae</name>
    <dbReference type="NCBI Taxonomy" id="1143189"/>
    <lineage>
        <taxon>Eukaryota</taxon>
        <taxon>Fungi</taxon>
        <taxon>Dikarya</taxon>
        <taxon>Ascomycota</taxon>
        <taxon>Pezizomycotina</taxon>
        <taxon>Sordariomycetes</taxon>
        <taxon>Sordariomycetidae</taxon>
        <taxon>Magnaporthales</taxon>
        <taxon>Pyriculariaceae</taxon>
        <taxon>Pyricularia</taxon>
    </lineage>
</organism>
<evidence type="ECO:0000256" key="3">
    <source>
        <dbReference type="ARBA" id="ARBA00022737"/>
    </source>
</evidence>
<dbReference type="EMBL" id="JH793623">
    <property type="protein sequence ID" value="ELQ33685.1"/>
    <property type="molecule type" value="Genomic_DNA"/>
</dbReference>
<dbReference type="InterPro" id="IPR050888">
    <property type="entry name" value="ZnF_C2H2-type_TF"/>
</dbReference>
<evidence type="ECO:0000256" key="4">
    <source>
        <dbReference type="ARBA" id="ARBA00022771"/>
    </source>
</evidence>
<evidence type="ECO:0000313" key="10">
    <source>
        <dbReference type="EMBL" id="ELQ33685.1"/>
    </source>
</evidence>
<evidence type="ECO:0000256" key="7">
    <source>
        <dbReference type="PROSITE-ProRule" id="PRU00042"/>
    </source>
</evidence>
<dbReference type="Pfam" id="PF12874">
    <property type="entry name" value="zf-met"/>
    <property type="match status" value="1"/>
</dbReference>
<sequence>MGIPRRMGQRRPNRCWGPRGRARAEKKSKRSTGDREQYAGFVEHFPSTEYVCCPAVGCFIYILHADCLSSWSHFKPVAESILGLHFYRGRTDSSHQGRDLWDQLASRIGALNGDKRHVKYTAGLRKSHWNKGPQSLLLFLSAIFRAFPTMGSTCWECGKYFPSGPVALGQHCQSTSHTECRRCYETFNNAQDRIDHEADQHAYCEDCDREFQSPNNARQHLNSRTHRGYSIQCPLCGKAYTTATGIVYHLESGSCPNAQNLSRDEVFRLVRSRDPQGVISKKLIGWTGDVEYEATHHTWNGYGYECYLCHRVFHQIHSLSQHLNSPALGGNENGTDRRGSCGF</sequence>
<accession>A0AA97NP57</accession>
<feature type="domain" description="C2H2-type" evidence="9">
    <location>
        <begin position="202"/>
        <end position="231"/>
    </location>
</feature>
<comment type="subcellular location">
    <subcellularLocation>
        <location evidence="1">Nucleus</location>
    </subcellularLocation>
</comment>
<proteinExistence type="predicted"/>
<evidence type="ECO:0000256" key="1">
    <source>
        <dbReference type="ARBA" id="ARBA00004123"/>
    </source>
</evidence>
<dbReference type="Gene3D" id="3.30.160.60">
    <property type="entry name" value="Classic Zinc Finger"/>
    <property type="match status" value="1"/>
</dbReference>
<keyword evidence="4 7" id="KW-0863">Zinc-finger</keyword>
<feature type="compositionally biased region" description="Basic and acidic residues" evidence="8">
    <location>
        <begin position="334"/>
        <end position="343"/>
    </location>
</feature>
<evidence type="ECO:0000256" key="6">
    <source>
        <dbReference type="ARBA" id="ARBA00023242"/>
    </source>
</evidence>
<dbReference type="PROSITE" id="PS50157">
    <property type="entry name" value="ZINC_FINGER_C2H2_2"/>
    <property type="match status" value="1"/>
</dbReference>
<dbReference type="PROSITE" id="PS00028">
    <property type="entry name" value="ZINC_FINGER_C2H2_1"/>
    <property type="match status" value="2"/>
</dbReference>
<gene>
    <name evidence="10" type="ORF">OOU_Y34scaffold00902g1</name>
</gene>
<feature type="region of interest" description="Disordered" evidence="8">
    <location>
        <begin position="324"/>
        <end position="343"/>
    </location>
</feature>
<keyword evidence="6" id="KW-0539">Nucleus</keyword>